<reference evidence="2 3" key="1">
    <citation type="submission" date="2024-04" db="EMBL/GenBank/DDBJ databases">
        <authorList>
            <person name="Waldvogel A.-M."/>
            <person name="Schoenle A."/>
        </authorList>
    </citation>
    <scope>NUCLEOTIDE SEQUENCE [LARGE SCALE GENOMIC DNA]</scope>
</reference>
<keyword evidence="3" id="KW-1185">Reference proteome</keyword>
<sequence length="96" mass="10076">MGICDAPKLFEVSGAELQGGPAVWGGELLGGLWGPGALMCPWLSERLHAAVHPSVRSTAARLRGRSGRRSHLETPAHRPVGALNTSSIELSLLNNA</sequence>
<proteinExistence type="predicted"/>
<dbReference type="EMBL" id="OZ035824">
    <property type="protein sequence ID" value="CAL1591895.1"/>
    <property type="molecule type" value="Genomic_DNA"/>
</dbReference>
<evidence type="ECO:0000313" key="3">
    <source>
        <dbReference type="Proteomes" id="UP001497482"/>
    </source>
</evidence>
<organism evidence="2 3">
    <name type="scientific">Knipowitschia caucasica</name>
    <name type="common">Caucasian dwarf goby</name>
    <name type="synonym">Pomatoschistus caucasicus</name>
    <dbReference type="NCBI Taxonomy" id="637954"/>
    <lineage>
        <taxon>Eukaryota</taxon>
        <taxon>Metazoa</taxon>
        <taxon>Chordata</taxon>
        <taxon>Craniata</taxon>
        <taxon>Vertebrata</taxon>
        <taxon>Euteleostomi</taxon>
        <taxon>Actinopterygii</taxon>
        <taxon>Neopterygii</taxon>
        <taxon>Teleostei</taxon>
        <taxon>Neoteleostei</taxon>
        <taxon>Acanthomorphata</taxon>
        <taxon>Gobiaria</taxon>
        <taxon>Gobiiformes</taxon>
        <taxon>Gobioidei</taxon>
        <taxon>Gobiidae</taxon>
        <taxon>Gobiinae</taxon>
        <taxon>Knipowitschia</taxon>
    </lineage>
</organism>
<evidence type="ECO:0000313" key="2">
    <source>
        <dbReference type="EMBL" id="CAL1591895.1"/>
    </source>
</evidence>
<gene>
    <name evidence="2" type="ORF">KC01_LOCUS21230</name>
</gene>
<accession>A0AAV2KSE7</accession>
<dbReference type="AlphaFoldDB" id="A0AAV2KSE7"/>
<protein>
    <submittedName>
        <fullName evidence="2">Uncharacterized protein</fullName>
    </submittedName>
</protein>
<feature type="region of interest" description="Disordered" evidence="1">
    <location>
        <begin position="59"/>
        <end position="80"/>
    </location>
</feature>
<name>A0AAV2KSE7_KNICA</name>
<dbReference type="Proteomes" id="UP001497482">
    <property type="component" value="Chromosome 2"/>
</dbReference>
<evidence type="ECO:0000256" key="1">
    <source>
        <dbReference type="SAM" id="MobiDB-lite"/>
    </source>
</evidence>